<protein>
    <submittedName>
        <fullName evidence="2">Uncharacterized protein</fullName>
    </submittedName>
</protein>
<keyword evidence="1" id="KW-0732">Signal</keyword>
<organism evidence="2 3">
    <name type="scientific">Desulfomicrobium apsheronum</name>
    <dbReference type="NCBI Taxonomy" id="52560"/>
    <lineage>
        <taxon>Bacteria</taxon>
        <taxon>Pseudomonadati</taxon>
        <taxon>Thermodesulfobacteriota</taxon>
        <taxon>Desulfovibrionia</taxon>
        <taxon>Desulfovibrionales</taxon>
        <taxon>Desulfomicrobiaceae</taxon>
        <taxon>Desulfomicrobium</taxon>
    </lineage>
</organism>
<dbReference type="PROSITE" id="PS51257">
    <property type="entry name" value="PROKAR_LIPOPROTEIN"/>
    <property type="match status" value="1"/>
</dbReference>
<dbReference type="AlphaFoldDB" id="A0A1I3W3R8"/>
<gene>
    <name evidence="2" type="ORF">SAMN04488082_11228</name>
</gene>
<evidence type="ECO:0000256" key="1">
    <source>
        <dbReference type="SAM" id="SignalP"/>
    </source>
</evidence>
<dbReference type="Proteomes" id="UP000198635">
    <property type="component" value="Unassembled WGS sequence"/>
</dbReference>
<dbReference type="EMBL" id="FORX01000012">
    <property type="protein sequence ID" value="SFK02238.1"/>
    <property type="molecule type" value="Genomic_DNA"/>
</dbReference>
<name>A0A1I3W3R8_9BACT</name>
<reference evidence="3" key="1">
    <citation type="submission" date="2016-10" db="EMBL/GenBank/DDBJ databases">
        <authorList>
            <person name="Varghese N."/>
            <person name="Submissions S."/>
        </authorList>
    </citation>
    <scope>NUCLEOTIDE SEQUENCE [LARGE SCALE GENOMIC DNA]</scope>
    <source>
        <strain evidence="3">DSM 5918</strain>
    </source>
</reference>
<evidence type="ECO:0000313" key="2">
    <source>
        <dbReference type="EMBL" id="SFK02238.1"/>
    </source>
</evidence>
<feature type="signal peptide" evidence="1">
    <location>
        <begin position="1"/>
        <end position="31"/>
    </location>
</feature>
<accession>A0A1I3W3R8</accession>
<sequence length="143" mass="16140">MNVTKLFSKVNSSFTNYLSLFFCCFSIIAMAASCSSLDNRQESLAKLGNAEFNPDVWAISNEYVRGTMIHDFLKINSPITDKDRSFIIHQLGNSTAYFEYDVNPAYYIGSSPKAGHLKAYLVAFIIDQQTGKVRDIQVYPKLE</sequence>
<feature type="chain" id="PRO_5011664597" evidence="1">
    <location>
        <begin position="32"/>
        <end position="143"/>
    </location>
</feature>
<keyword evidence="3" id="KW-1185">Reference proteome</keyword>
<proteinExistence type="predicted"/>
<evidence type="ECO:0000313" key="3">
    <source>
        <dbReference type="Proteomes" id="UP000198635"/>
    </source>
</evidence>